<accession>A0A1I7L7E1</accession>
<protein>
    <submittedName>
        <fullName evidence="1">Uncharacterized protein</fullName>
    </submittedName>
</protein>
<organism evidence="1 2">
    <name type="scientific">Pseudoduganella namucuonensis</name>
    <dbReference type="NCBI Taxonomy" id="1035707"/>
    <lineage>
        <taxon>Bacteria</taxon>
        <taxon>Pseudomonadati</taxon>
        <taxon>Pseudomonadota</taxon>
        <taxon>Betaproteobacteria</taxon>
        <taxon>Burkholderiales</taxon>
        <taxon>Oxalobacteraceae</taxon>
        <taxon>Telluria group</taxon>
        <taxon>Pseudoduganella</taxon>
    </lineage>
</organism>
<dbReference type="Proteomes" id="UP000199391">
    <property type="component" value="Unassembled WGS sequence"/>
</dbReference>
<gene>
    <name evidence="1" type="ORF">SAMN05216552_102455</name>
</gene>
<sequence>MIKFLTDAALVCLPLPGAPPFAQEELAYAPDSAN</sequence>
<keyword evidence="2" id="KW-1185">Reference proteome</keyword>
<evidence type="ECO:0000313" key="2">
    <source>
        <dbReference type="Proteomes" id="UP000199391"/>
    </source>
</evidence>
<dbReference type="STRING" id="1035707.SAMN05216552_102455"/>
<name>A0A1I7L7E1_9BURK</name>
<reference evidence="2" key="1">
    <citation type="submission" date="2016-10" db="EMBL/GenBank/DDBJ databases">
        <authorList>
            <person name="Varghese N."/>
            <person name="Submissions S."/>
        </authorList>
    </citation>
    <scope>NUCLEOTIDE SEQUENCE [LARGE SCALE GENOMIC DNA]</scope>
    <source>
        <strain evidence="2">CGMCC 1.11014</strain>
    </source>
</reference>
<dbReference type="EMBL" id="FPBO01000024">
    <property type="protein sequence ID" value="SFV05631.1"/>
    <property type="molecule type" value="Genomic_DNA"/>
</dbReference>
<dbReference type="AlphaFoldDB" id="A0A1I7L7E1"/>
<evidence type="ECO:0000313" key="1">
    <source>
        <dbReference type="EMBL" id="SFV05631.1"/>
    </source>
</evidence>
<proteinExistence type="predicted"/>